<evidence type="ECO:0000313" key="2">
    <source>
        <dbReference type="EMBL" id="MST85832.1"/>
    </source>
</evidence>
<dbReference type="AlphaFoldDB" id="A0A7K0KJ19"/>
<keyword evidence="1" id="KW-0732">Signal</keyword>
<evidence type="ECO:0000313" key="3">
    <source>
        <dbReference type="Proteomes" id="UP000438914"/>
    </source>
</evidence>
<organism evidence="2 3">
    <name type="scientific">Hallella mizrahii</name>
    <dbReference type="NCBI Taxonomy" id="2606637"/>
    <lineage>
        <taxon>Bacteria</taxon>
        <taxon>Pseudomonadati</taxon>
        <taxon>Bacteroidota</taxon>
        <taxon>Bacteroidia</taxon>
        <taxon>Bacteroidales</taxon>
        <taxon>Prevotellaceae</taxon>
        <taxon>Hallella</taxon>
    </lineage>
</organism>
<feature type="signal peptide" evidence="1">
    <location>
        <begin position="1"/>
        <end position="21"/>
    </location>
</feature>
<evidence type="ECO:0000256" key="1">
    <source>
        <dbReference type="SAM" id="SignalP"/>
    </source>
</evidence>
<dbReference type="RefSeq" id="WP_154535431.1">
    <property type="nucleotide sequence ID" value="NZ_VUNG01000055.1"/>
</dbReference>
<dbReference type="PROSITE" id="PS51257">
    <property type="entry name" value="PROKAR_LIPOPROTEIN"/>
    <property type="match status" value="1"/>
</dbReference>
<dbReference type="Pfam" id="PF14014">
    <property type="entry name" value="DUF4230"/>
    <property type="match status" value="1"/>
</dbReference>
<comment type="caution">
    <text evidence="2">The sequence shown here is derived from an EMBL/GenBank/DDBJ whole genome shotgun (WGS) entry which is preliminary data.</text>
</comment>
<gene>
    <name evidence="2" type="ORF">FYJ73_14350</name>
</gene>
<feature type="chain" id="PRO_5029772254" evidence="1">
    <location>
        <begin position="22"/>
        <end position="219"/>
    </location>
</feature>
<reference evidence="2 3" key="1">
    <citation type="submission" date="2019-08" db="EMBL/GenBank/DDBJ databases">
        <title>In-depth cultivation of the pig gut microbiome towards novel bacterial diversity and tailored functional studies.</title>
        <authorList>
            <person name="Wylensek D."/>
            <person name="Hitch T.C.A."/>
            <person name="Clavel T."/>
        </authorList>
    </citation>
    <scope>NUCLEOTIDE SEQUENCE [LARGE SCALE GENOMIC DNA]</scope>
    <source>
        <strain evidence="2 3">LKV-178-WT-2A</strain>
    </source>
</reference>
<proteinExistence type="predicted"/>
<dbReference type="InterPro" id="IPR025324">
    <property type="entry name" value="DUF4230"/>
</dbReference>
<dbReference type="Proteomes" id="UP000438914">
    <property type="component" value="Unassembled WGS sequence"/>
</dbReference>
<protein>
    <submittedName>
        <fullName evidence="2">DUF4230 domain-containing protein</fullName>
    </submittedName>
</protein>
<name>A0A7K0KJ19_9BACT</name>
<accession>A0A7K0KJ19</accession>
<dbReference type="EMBL" id="VUNG01000055">
    <property type="protein sequence ID" value="MST85832.1"/>
    <property type="molecule type" value="Genomic_DNA"/>
</dbReference>
<keyword evidence="3" id="KW-1185">Reference proteome</keyword>
<sequence>MIRKVIALFLFVLVLTGCRHQNVSKPQETATDTTAMMVYQIQHCAKLYTQAYKLRKIVVYDDTAALTGHVLGQDFKVNLPLGKRRIAIPMTATAQASIDFSHFSATQVRRNGKKLEIILPDPQVTLTATTIDHEQVKEKVSWLRTRFSDEERSRIEQQGRTAIVKSLEQMNLTESARQSAVQQLMPMLRQMGWSDDDVVITFRDDLGNSPFETLIRKNN</sequence>